<keyword evidence="5" id="KW-1185">Reference proteome</keyword>
<dbReference type="STRING" id="1652495.ccrud_05195"/>
<dbReference type="PRINTS" id="PR00420">
    <property type="entry name" value="RNGMNOXGNASE"/>
</dbReference>
<dbReference type="Gene3D" id="3.50.50.60">
    <property type="entry name" value="FAD/NAD(P)-binding domain"/>
    <property type="match status" value="1"/>
</dbReference>
<evidence type="ECO:0000313" key="4">
    <source>
        <dbReference type="EMBL" id="ANE03667.1"/>
    </source>
</evidence>
<accession>A0A172QSJ6</accession>
<dbReference type="GO" id="GO:0016709">
    <property type="term" value="F:oxidoreductase activity, acting on paired donors, with incorporation or reduction of molecular oxygen, NAD(P)H as one donor, and incorporation of one atom of oxygen"/>
    <property type="evidence" value="ECO:0007669"/>
    <property type="project" value="UniProtKB-ARBA"/>
</dbReference>
<keyword evidence="2" id="KW-0274">FAD</keyword>
<dbReference type="AlphaFoldDB" id="A0A172QSJ6"/>
<feature type="domain" description="FAD-binding" evidence="3">
    <location>
        <begin position="4"/>
        <end position="342"/>
    </location>
</feature>
<dbReference type="Proteomes" id="UP000076929">
    <property type="component" value="Chromosome"/>
</dbReference>
<sequence length="395" mass="43886">MNHVPVAIIGAGPAGLTLAHLLHLQGVESIVFESRTRKEVEETVRAGILEQGTLNLMRETGVGARMEAEADHDEAIDISINNERTRIPLTELTGHKVAIYPQHEYLKDFIAKRIEDGGALLFSTTVDSVENYEGDLAKVTYTEADGSSTTITTDYVIAADGSNSPYRKLITEDGGVRARHEYPYAWFGILVEAPKTQKELIYATHPEGFALISTRTDEIQRYYLQCNPEDTPDMWSDDRIWDQLHLRADSPGITVSEGRIFDKAVLRFRSAVTEPMQKGRLFLAGDAAHTVPPTGAKGLNLAVADVSVLAPGIVRALKKKDTGLLDSYTSLAVPRVWKAQHFSYWMSSMLHAVPGEDHFATQRRFAELRSVLDSQSGQRYLAEQYVGLDLPRFEV</sequence>
<evidence type="ECO:0000259" key="3">
    <source>
        <dbReference type="Pfam" id="PF01494"/>
    </source>
</evidence>
<dbReference type="InterPro" id="IPR036188">
    <property type="entry name" value="FAD/NAD-bd_sf"/>
</dbReference>
<proteinExistence type="predicted"/>
<evidence type="ECO:0000256" key="1">
    <source>
        <dbReference type="ARBA" id="ARBA00022630"/>
    </source>
</evidence>
<dbReference type="RefSeq" id="WP_066565166.1">
    <property type="nucleotide sequence ID" value="NZ_CP015622.1"/>
</dbReference>
<dbReference type="EMBL" id="CP015622">
    <property type="protein sequence ID" value="ANE03667.1"/>
    <property type="molecule type" value="Genomic_DNA"/>
</dbReference>
<dbReference type="Gene3D" id="3.30.9.10">
    <property type="entry name" value="D-Amino Acid Oxidase, subunit A, domain 2"/>
    <property type="match status" value="1"/>
</dbReference>
<dbReference type="KEGG" id="ccjz:ccrud_05195"/>
<dbReference type="Pfam" id="PF01494">
    <property type="entry name" value="FAD_binding_3"/>
    <property type="match status" value="1"/>
</dbReference>
<keyword evidence="4" id="KW-0503">Monooxygenase</keyword>
<organism evidence="4 5">
    <name type="scientific">Corynebacterium crudilactis</name>
    <dbReference type="NCBI Taxonomy" id="1652495"/>
    <lineage>
        <taxon>Bacteria</taxon>
        <taxon>Bacillati</taxon>
        <taxon>Actinomycetota</taxon>
        <taxon>Actinomycetes</taxon>
        <taxon>Mycobacteriales</taxon>
        <taxon>Corynebacteriaceae</taxon>
        <taxon>Corynebacterium</taxon>
    </lineage>
</organism>
<name>A0A172QSJ6_9CORY</name>
<gene>
    <name evidence="4" type="ORF">ccrud_05195</name>
</gene>
<protein>
    <submittedName>
        <fullName evidence="4">4-hydroxybenzoate 3-monooxygenase</fullName>
    </submittedName>
</protein>
<evidence type="ECO:0000313" key="5">
    <source>
        <dbReference type="Proteomes" id="UP000076929"/>
    </source>
</evidence>
<dbReference type="PANTHER" id="PTHR43004:SF3">
    <property type="entry name" value="P-HYDROXYBENZOATE HYDROXYLASE"/>
    <property type="match status" value="1"/>
</dbReference>
<keyword evidence="4" id="KW-0560">Oxidoreductase</keyword>
<dbReference type="OrthoDB" id="9791689at2"/>
<dbReference type="NCBIfam" id="NF006091">
    <property type="entry name" value="PRK08243.1"/>
    <property type="match status" value="1"/>
</dbReference>
<evidence type="ECO:0000256" key="2">
    <source>
        <dbReference type="ARBA" id="ARBA00022827"/>
    </source>
</evidence>
<dbReference type="GO" id="GO:0071949">
    <property type="term" value="F:FAD binding"/>
    <property type="evidence" value="ECO:0007669"/>
    <property type="project" value="InterPro"/>
</dbReference>
<reference evidence="4 5" key="1">
    <citation type="submission" date="2016-05" db="EMBL/GenBank/DDBJ databases">
        <title>Complete genome sequence of Corynebacterium crudilactis, a new Corynebacterium species isolated from raw cow's milk.</title>
        <authorList>
            <person name="Christian R."/>
            <person name="Zimmermann J."/>
            <person name="Lipski A."/>
            <person name="Kalinowski J."/>
        </authorList>
    </citation>
    <scope>NUCLEOTIDE SEQUENCE [LARGE SCALE GENOMIC DNA]</scope>
    <source>
        <strain evidence="4 5">JZ16</strain>
    </source>
</reference>
<dbReference type="InterPro" id="IPR050641">
    <property type="entry name" value="RIFMO-like"/>
</dbReference>
<keyword evidence="1" id="KW-0285">Flavoprotein</keyword>
<dbReference type="SUPFAM" id="SSF51905">
    <property type="entry name" value="FAD/NAD(P)-binding domain"/>
    <property type="match status" value="1"/>
</dbReference>
<dbReference type="PANTHER" id="PTHR43004">
    <property type="entry name" value="TRK SYSTEM POTASSIUM UPTAKE PROTEIN"/>
    <property type="match status" value="1"/>
</dbReference>
<dbReference type="InterPro" id="IPR002938">
    <property type="entry name" value="FAD-bd"/>
</dbReference>
<dbReference type="SUPFAM" id="SSF54373">
    <property type="entry name" value="FAD-linked reductases, C-terminal domain"/>
    <property type="match status" value="1"/>
</dbReference>